<gene>
    <name evidence="2" type="ORF">AB835_10520</name>
</gene>
<name>A0A1D2QNJ0_9GAMM</name>
<protein>
    <recommendedName>
        <fullName evidence="1">Transposase InsH N-terminal domain-containing protein</fullName>
    </recommendedName>
</protein>
<proteinExistence type="predicted"/>
<reference evidence="2 3" key="1">
    <citation type="journal article" date="2016" name="Appl. Environ. Microbiol.">
        <title>Lack of Overt Genome Reduction in the Bryostatin-Producing Bryozoan Symbiont "Candidatus Endobugula sertula".</title>
        <authorList>
            <person name="Miller I.J."/>
            <person name="Vanee N."/>
            <person name="Fong S.S."/>
            <person name="Lim-Fong G.E."/>
            <person name="Kwan J.C."/>
        </authorList>
    </citation>
    <scope>NUCLEOTIDE SEQUENCE [LARGE SCALE GENOMIC DNA]</scope>
    <source>
        <strain evidence="2">AB1-4</strain>
    </source>
</reference>
<dbReference type="Pfam" id="PF05598">
    <property type="entry name" value="DUF772"/>
    <property type="match status" value="1"/>
</dbReference>
<evidence type="ECO:0000259" key="1">
    <source>
        <dbReference type="Pfam" id="PF05598"/>
    </source>
</evidence>
<dbReference type="EMBL" id="MDLC01000038">
    <property type="protein sequence ID" value="ODS23146.1"/>
    <property type="molecule type" value="Genomic_DNA"/>
</dbReference>
<comment type="caution">
    <text evidence="2">The sequence shown here is derived from an EMBL/GenBank/DDBJ whole genome shotgun (WGS) entry which is preliminary data.</text>
</comment>
<dbReference type="AlphaFoldDB" id="A0A1D2QNJ0"/>
<feature type="domain" description="Transposase InsH N-terminal" evidence="1">
    <location>
        <begin position="14"/>
        <end position="109"/>
    </location>
</feature>
<dbReference type="Proteomes" id="UP000242502">
    <property type="component" value="Unassembled WGS sequence"/>
</dbReference>
<sequence>MVMSKRDQHSLFLTLDSLVPEKHPYRQLDQVISFSELSAPYQSLYSAKGRKEKGVEFGLRTLVLQFMEDLGDREMERYLQENKAGKWFCDVGLGEKIPDHRYFGDCRKRLGTERLMDVFSLVRDSLNLLIAISVFVIEV</sequence>
<accession>A0A1D2QNJ0</accession>
<dbReference type="InterPro" id="IPR008490">
    <property type="entry name" value="Transposase_InsH_N"/>
</dbReference>
<evidence type="ECO:0000313" key="2">
    <source>
        <dbReference type="EMBL" id="ODS23146.1"/>
    </source>
</evidence>
<organism evidence="2 3">
    <name type="scientific">Candidatus Endobugula sertula</name>
    <name type="common">Bugula neritina bacterial symbiont</name>
    <dbReference type="NCBI Taxonomy" id="62101"/>
    <lineage>
        <taxon>Bacteria</taxon>
        <taxon>Pseudomonadati</taxon>
        <taxon>Pseudomonadota</taxon>
        <taxon>Gammaproteobacteria</taxon>
        <taxon>Cellvibrionales</taxon>
        <taxon>Cellvibrionaceae</taxon>
        <taxon>Candidatus Endobugula</taxon>
    </lineage>
</organism>
<evidence type="ECO:0000313" key="3">
    <source>
        <dbReference type="Proteomes" id="UP000242502"/>
    </source>
</evidence>